<gene>
    <name evidence="1" type="ORF">N7458_005955</name>
</gene>
<name>A0AAD6C3M2_9EURO</name>
<accession>A0AAD6C3M2</accession>
<dbReference type="RefSeq" id="XP_056765041.1">
    <property type="nucleotide sequence ID" value="XM_056909337.1"/>
</dbReference>
<reference evidence="1" key="2">
    <citation type="journal article" date="2023" name="IMA Fungus">
        <title>Comparative genomic study of the Penicillium genus elucidates a diverse pangenome and 15 lateral gene transfer events.</title>
        <authorList>
            <person name="Petersen C."/>
            <person name="Sorensen T."/>
            <person name="Nielsen M.R."/>
            <person name="Sondergaard T.E."/>
            <person name="Sorensen J.L."/>
            <person name="Fitzpatrick D.A."/>
            <person name="Frisvad J.C."/>
            <person name="Nielsen K.L."/>
        </authorList>
    </citation>
    <scope>NUCLEOTIDE SEQUENCE</scope>
    <source>
        <strain evidence="1">IBT 16125</strain>
    </source>
</reference>
<dbReference type="AlphaFoldDB" id="A0AAD6C3M2"/>
<keyword evidence="2" id="KW-1185">Reference proteome</keyword>
<evidence type="ECO:0000313" key="1">
    <source>
        <dbReference type="EMBL" id="KAJ5449506.1"/>
    </source>
</evidence>
<reference evidence="1" key="1">
    <citation type="submission" date="2022-12" db="EMBL/GenBank/DDBJ databases">
        <authorList>
            <person name="Petersen C."/>
        </authorList>
    </citation>
    <scope>NUCLEOTIDE SEQUENCE</scope>
    <source>
        <strain evidence="1">IBT 16125</strain>
    </source>
</reference>
<dbReference type="PANTHER" id="PTHR42039:SF1">
    <property type="entry name" value="PUTATIVE (AFU_ORTHOLOGUE AFUA_3G02940)-RELATED"/>
    <property type="match status" value="1"/>
</dbReference>
<dbReference type="GeneID" id="81599580"/>
<dbReference type="PANTHER" id="PTHR42039">
    <property type="entry name" value="PUTATIVE (AFU_ORTHOLOGUE AFUA_3G02940)-RELATED"/>
    <property type="match status" value="1"/>
</dbReference>
<dbReference type="Proteomes" id="UP001213681">
    <property type="component" value="Unassembled WGS sequence"/>
</dbReference>
<evidence type="ECO:0000313" key="2">
    <source>
        <dbReference type="Proteomes" id="UP001213681"/>
    </source>
</evidence>
<sequence length="254" mass="26839">MRILYWIAAIGGPGICFQAYGRLHHTVTSRVAPNKVRVSSRELYSILGFGESTNSSGRGVQYSGNVGNPYGSNIIEVPGAHANQYKYVVRFEGPEQGEAWTIVIWNKIGPDGTMGGWYGKACKIFALEAGQIRYFAFDEDSQGGWAAAPGSPVPVDDNGGYASTWGEFDFGSATNLGWSGFDVSAIAAQNAGLEVQGMKVCEVLTHICSVIGPAASVVYNAYTSAVADIGGIGGKLAPGPVRLAVIIDYDITRG</sequence>
<organism evidence="1 2">
    <name type="scientific">Penicillium daleae</name>
    <dbReference type="NCBI Taxonomy" id="63821"/>
    <lineage>
        <taxon>Eukaryota</taxon>
        <taxon>Fungi</taxon>
        <taxon>Dikarya</taxon>
        <taxon>Ascomycota</taxon>
        <taxon>Pezizomycotina</taxon>
        <taxon>Eurotiomycetes</taxon>
        <taxon>Eurotiomycetidae</taxon>
        <taxon>Eurotiales</taxon>
        <taxon>Aspergillaceae</taxon>
        <taxon>Penicillium</taxon>
    </lineage>
</organism>
<comment type="caution">
    <text evidence="1">The sequence shown here is derived from an EMBL/GenBank/DDBJ whole genome shotgun (WGS) entry which is preliminary data.</text>
</comment>
<protein>
    <submittedName>
        <fullName evidence="1">Allergen Asp f 4</fullName>
    </submittedName>
</protein>
<proteinExistence type="predicted"/>
<dbReference type="Pfam" id="PF25312">
    <property type="entry name" value="Allergen_Asp_f_4"/>
    <property type="match status" value="1"/>
</dbReference>
<dbReference type="GO" id="GO:0019863">
    <property type="term" value="F:IgE binding"/>
    <property type="evidence" value="ECO:0007669"/>
    <property type="project" value="InterPro"/>
</dbReference>
<dbReference type="GO" id="GO:0005576">
    <property type="term" value="C:extracellular region"/>
    <property type="evidence" value="ECO:0007669"/>
    <property type="project" value="InterPro"/>
</dbReference>
<dbReference type="EMBL" id="JAPVEA010000006">
    <property type="protein sequence ID" value="KAJ5449506.1"/>
    <property type="molecule type" value="Genomic_DNA"/>
</dbReference>
<dbReference type="InterPro" id="IPR038903">
    <property type="entry name" value="Allergen_Asp_f_4"/>
</dbReference>